<accession>A0A975YPP1</accession>
<dbReference type="InterPro" id="IPR000182">
    <property type="entry name" value="GNAT_dom"/>
</dbReference>
<evidence type="ECO:0000313" key="2">
    <source>
        <dbReference type="EMBL" id="QXO18993.1"/>
    </source>
</evidence>
<keyword evidence="3" id="KW-1185">Reference proteome</keyword>
<keyword evidence="2" id="KW-0012">Acyltransferase</keyword>
<dbReference type="RefSeq" id="WP_218563240.1">
    <property type="nucleotide sequence ID" value="NZ_CP076643.1"/>
</dbReference>
<dbReference type="AlphaFoldDB" id="A0A975YPP1"/>
<dbReference type="EMBL" id="CP076643">
    <property type="protein sequence ID" value="QXO18993.1"/>
    <property type="molecule type" value="Genomic_DNA"/>
</dbReference>
<dbReference type="EC" id="2.3.1.-" evidence="2"/>
<dbReference type="KEGG" id="vos:KNV97_12365"/>
<feature type="domain" description="N-acetyltransferase" evidence="1">
    <location>
        <begin position="1"/>
        <end position="152"/>
    </location>
</feature>
<evidence type="ECO:0000313" key="3">
    <source>
        <dbReference type="Proteomes" id="UP000694232"/>
    </source>
</evidence>
<protein>
    <submittedName>
        <fullName evidence="2">GNAT family N-acetyltransferase</fullName>
        <ecNumber evidence="2">2.3.1.-</ecNumber>
    </submittedName>
</protein>
<reference evidence="2" key="1">
    <citation type="submission" date="2021-06" db="EMBL/GenBank/DDBJ databases">
        <title>Vibrio nov. sp., novel gut bacterium isolated from Yellow Sea oyster.</title>
        <authorList>
            <person name="Muhammad N."/>
            <person name="Nguyen T.H."/>
            <person name="Lee Y.-J."/>
            <person name="Ko J."/>
            <person name="Kim S.-G."/>
        </authorList>
    </citation>
    <scope>NUCLEOTIDE SEQUENCE</scope>
    <source>
        <strain evidence="2">OG9-811</strain>
    </source>
</reference>
<name>A0A975YPP1_9VIBR</name>
<sequence length="169" mass="19458">MNIVSVDSSNQYIYLNLAQAYEAEFSQIMQKKPDEHGRFGLDTEIGGVVSGYLLFINGIPAGHCAIAEETDGHFEVCDFYVVPYFRGRQTGQRFITKLFEDLGGRWEIKQVAGAEHAIHFWRKVINHYTRGHFTEDVFDDPKWGMVTRQRFDHQPSFTAHRERSRAALA</sequence>
<keyword evidence="2" id="KW-0808">Transferase</keyword>
<dbReference type="GO" id="GO:0016747">
    <property type="term" value="F:acyltransferase activity, transferring groups other than amino-acyl groups"/>
    <property type="evidence" value="ECO:0007669"/>
    <property type="project" value="InterPro"/>
</dbReference>
<dbReference type="PROSITE" id="PS51186">
    <property type="entry name" value="GNAT"/>
    <property type="match status" value="1"/>
</dbReference>
<organism evidence="2 3">
    <name type="scientific">Vibrio ostreae</name>
    <dbReference type="NCBI Taxonomy" id="2841925"/>
    <lineage>
        <taxon>Bacteria</taxon>
        <taxon>Pseudomonadati</taxon>
        <taxon>Pseudomonadota</taxon>
        <taxon>Gammaproteobacteria</taxon>
        <taxon>Vibrionales</taxon>
        <taxon>Vibrionaceae</taxon>
        <taxon>Vibrio</taxon>
    </lineage>
</organism>
<gene>
    <name evidence="2" type="ORF">KNV97_12365</name>
</gene>
<proteinExistence type="predicted"/>
<dbReference type="Proteomes" id="UP000694232">
    <property type="component" value="Chromosome 1"/>
</dbReference>
<dbReference type="Pfam" id="PF00583">
    <property type="entry name" value="Acetyltransf_1"/>
    <property type="match status" value="1"/>
</dbReference>
<evidence type="ECO:0000259" key="1">
    <source>
        <dbReference type="PROSITE" id="PS51186"/>
    </source>
</evidence>